<feature type="domain" description="CYTH" evidence="1">
    <location>
        <begin position="5"/>
        <end position="170"/>
    </location>
</feature>
<protein>
    <submittedName>
        <fullName evidence="2">Adenylate cyclase class 2</fullName>
    </submittedName>
</protein>
<dbReference type="SUPFAM" id="SSF55154">
    <property type="entry name" value="CYTH-like phosphatases"/>
    <property type="match status" value="1"/>
</dbReference>
<comment type="caution">
    <text evidence="2">The sequence shown here is derived from an EMBL/GenBank/DDBJ whole genome shotgun (WGS) entry which is preliminary data.</text>
</comment>
<dbReference type="Pfam" id="PF01928">
    <property type="entry name" value="CYTH"/>
    <property type="match status" value="1"/>
</dbReference>
<dbReference type="InterPro" id="IPR033469">
    <property type="entry name" value="CYTH-like_dom_sf"/>
</dbReference>
<dbReference type="OrthoDB" id="116396at2"/>
<gene>
    <name evidence="2" type="ORF">DFR64_1886</name>
</gene>
<accession>A0A347ZNN4</accession>
<dbReference type="InterPro" id="IPR008173">
    <property type="entry name" value="Adenylyl_cyclase_CyaB"/>
</dbReference>
<dbReference type="Gene3D" id="2.40.320.10">
    <property type="entry name" value="Hypothetical Protein Pfu-838710-001"/>
    <property type="match status" value="1"/>
</dbReference>
<proteinExistence type="predicted"/>
<evidence type="ECO:0000259" key="1">
    <source>
        <dbReference type="PROSITE" id="PS51707"/>
    </source>
</evidence>
<evidence type="ECO:0000313" key="2">
    <source>
        <dbReference type="EMBL" id="REG08518.1"/>
    </source>
</evidence>
<keyword evidence="3" id="KW-1185">Reference proteome</keyword>
<name>A0A347ZNN4_9CHLR</name>
<evidence type="ECO:0000313" key="3">
    <source>
        <dbReference type="Proteomes" id="UP000256388"/>
    </source>
</evidence>
<dbReference type="EMBL" id="QUMS01000002">
    <property type="protein sequence ID" value="REG08518.1"/>
    <property type="molecule type" value="Genomic_DNA"/>
</dbReference>
<dbReference type="CDD" id="cd07890">
    <property type="entry name" value="CYTH-like_AC_IV-like"/>
    <property type="match status" value="1"/>
</dbReference>
<reference evidence="2 3" key="1">
    <citation type="submission" date="2018-08" db="EMBL/GenBank/DDBJ databases">
        <title>Genomic Encyclopedia of Type Strains, Phase IV (KMG-IV): sequencing the most valuable type-strain genomes for metagenomic binning, comparative biology and taxonomic classification.</title>
        <authorList>
            <person name="Goeker M."/>
        </authorList>
    </citation>
    <scope>NUCLEOTIDE SEQUENCE [LARGE SCALE GENOMIC DNA]</scope>
    <source>
        <strain evidence="2 3">DSM 23923</strain>
    </source>
</reference>
<dbReference type="SMART" id="SM01118">
    <property type="entry name" value="CYTH"/>
    <property type="match status" value="1"/>
</dbReference>
<dbReference type="PANTHER" id="PTHR21028:SF2">
    <property type="entry name" value="CYTH DOMAIN-CONTAINING PROTEIN"/>
    <property type="match status" value="1"/>
</dbReference>
<dbReference type="RefSeq" id="WP_116225171.1">
    <property type="nucleotide sequence ID" value="NZ_AP018437.1"/>
</dbReference>
<dbReference type="NCBIfam" id="TIGR00318">
    <property type="entry name" value="cyaB"/>
    <property type="match status" value="1"/>
</dbReference>
<sequence length="203" mass="22490">MTGNKLEQEAKFRIIHLDALADHLKALGAICTQARTYELNLRFDTADGRLAAAYQVLRLRQDQHSRLTFKGPSDPNSAVSSRHEIEVEVGDLGTARAILEALGYQVVVCYEKYRAAYQLGEVEVSLDEMPFGTFSEIEGPNENSIRAAAEQLGLNWEARSKLSYLAIFSTLKDAFDLTMPDLTFEAFAGQAYALEKIGLLPAD</sequence>
<dbReference type="AlphaFoldDB" id="A0A347ZNN4"/>
<dbReference type="PANTHER" id="PTHR21028">
    <property type="entry name" value="SI:CH211-156B7.4"/>
    <property type="match status" value="1"/>
</dbReference>
<dbReference type="InterPro" id="IPR023577">
    <property type="entry name" value="CYTH_domain"/>
</dbReference>
<dbReference type="Proteomes" id="UP000256388">
    <property type="component" value="Unassembled WGS sequence"/>
</dbReference>
<dbReference type="PROSITE" id="PS51707">
    <property type="entry name" value="CYTH"/>
    <property type="match status" value="1"/>
</dbReference>
<organism evidence="2 3">
    <name type="scientific">Pelolinea submarina</name>
    <dbReference type="NCBI Taxonomy" id="913107"/>
    <lineage>
        <taxon>Bacteria</taxon>
        <taxon>Bacillati</taxon>
        <taxon>Chloroflexota</taxon>
        <taxon>Anaerolineae</taxon>
        <taxon>Anaerolineales</taxon>
        <taxon>Anaerolineaceae</taxon>
        <taxon>Pelolinea</taxon>
    </lineage>
</organism>